<organism evidence="1 2">
    <name type="scientific">Metaclostridioides mangenotii</name>
    <dbReference type="NCBI Taxonomy" id="1540"/>
    <lineage>
        <taxon>Bacteria</taxon>
        <taxon>Bacillati</taxon>
        <taxon>Bacillota</taxon>
        <taxon>Clostridia</taxon>
        <taxon>Peptostreptococcales</taxon>
        <taxon>Peptostreptococcaceae</taxon>
        <taxon>Metaclostridioides</taxon>
    </lineage>
</organism>
<protein>
    <submittedName>
        <fullName evidence="1">Ornithine cyclodeaminase</fullName>
        <ecNumber evidence="1">4.3.1.12</ecNumber>
    </submittedName>
</protein>
<dbReference type="SUPFAM" id="SSF51735">
    <property type="entry name" value="NAD(P)-binding Rossmann-fold domains"/>
    <property type="match status" value="1"/>
</dbReference>
<dbReference type="GO" id="GO:0008473">
    <property type="term" value="F:ornithine cyclodeaminase activity"/>
    <property type="evidence" value="ECO:0007669"/>
    <property type="project" value="UniProtKB-EC"/>
</dbReference>
<evidence type="ECO:0000313" key="2">
    <source>
        <dbReference type="Proteomes" id="UP000767291"/>
    </source>
</evidence>
<comment type="caution">
    <text evidence="1">The sequence shown here is derived from an EMBL/GenBank/DDBJ whole genome shotgun (WGS) entry which is preliminary data.</text>
</comment>
<dbReference type="EC" id="4.3.1.12" evidence="1"/>
<proteinExistence type="predicted"/>
<dbReference type="PANTHER" id="PTHR13812:SF19">
    <property type="entry name" value="KETIMINE REDUCTASE MU-CRYSTALLIN"/>
    <property type="match status" value="1"/>
</dbReference>
<accession>A0ABS4EEN1</accession>
<evidence type="ECO:0000313" key="1">
    <source>
        <dbReference type="EMBL" id="MBP1856390.1"/>
    </source>
</evidence>
<dbReference type="InterPro" id="IPR023401">
    <property type="entry name" value="ODC_N"/>
</dbReference>
<gene>
    <name evidence="1" type="ORF">J2Z43_002842</name>
</gene>
<sequence>MANCLDVPFFGSKFSAVFKDNISKGLPSVISKISLYSAGTGEQVALINADYLTAIKTGGSAGVATDLMARKDAHCLGVIGTGVQAYTQVLAIQEVRELTELRIYDPIPDRVDKFAERIAKVAKVQNKPYRIIKCKSVSELVFNSDIICTCTPSLTPVFNGSELKPGTHINAIGSFTPFMQEIDEETVVKAARIITEHVDGLWEAAGDILIPVEKGVVSKDKVVGSVGDCLVGNVIARENDEEITLYESVGSCVLDVSMAIATYEVYKLFTCRKFL</sequence>
<keyword evidence="1" id="KW-0456">Lyase</keyword>
<name>A0ABS4EEN1_9FIRM</name>
<dbReference type="Gene3D" id="3.30.1780.10">
    <property type="entry name" value="ornithine cyclodeaminase, domain 1"/>
    <property type="match status" value="1"/>
</dbReference>
<dbReference type="PIRSF" id="PIRSF001439">
    <property type="entry name" value="CryM"/>
    <property type="match status" value="1"/>
</dbReference>
<dbReference type="InterPro" id="IPR003462">
    <property type="entry name" value="ODC_Mu_crystall"/>
</dbReference>
<keyword evidence="2" id="KW-1185">Reference proteome</keyword>
<dbReference type="InterPro" id="IPR036291">
    <property type="entry name" value="NAD(P)-bd_dom_sf"/>
</dbReference>
<dbReference type="Gene3D" id="3.40.50.720">
    <property type="entry name" value="NAD(P)-binding Rossmann-like Domain"/>
    <property type="match status" value="1"/>
</dbReference>
<reference evidence="1 2" key="1">
    <citation type="submission" date="2021-03" db="EMBL/GenBank/DDBJ databases">
        <title>Genomic Encyclopedia of Type Strains, Phase IV (KMG-IV): sequencing the most valuable type-strain genomes for metagenomic binning, comparative biology and taxonomic classification.</title>
        <authorList>
            <person name="Goeker M."/>
        </authorList>
    </citation>
    <scope>NUCLEOTIDE SEQUENCE [LARGE SCALE GENOMIC DNA]</scope>
    <source>
        <strain evidence="1 2">DSM 1289</strain>
    </source>
</reference>
<dbReference type="EMBL" id="JAGGJX010000008">
    <property type="protein sequence ID" value="MBP1856390.1"/>
    <property type="molecule type" value="Genomic_DNA"/>
</dbReference>
<dbReference type="PANTHER" id="PTHR13812">
    <property type="entry name" value="KETIMINE REDUCTASE MU-CRYSTALLIN"/>
    <property type="match status" value="1"/>
</dbReference>
<dbReference type="Proteomes" id="UP000767291">
    <property type="component" value="Unassembled WGS sequence"/>
</dbReference>
<dbReference type="Pfam" id="PF02423">
    <property type="entry name" value="OCD_Mu_crystall"/>
    <property type="match status" value="1"/>
</dbReference>